<accession>A0A521AM70</accession>
<gene>
    <name evidence="4" type="ORF">SAMN06265350_101244</name>
</gene>
<dbReference type="InterPro" id="IPR001509">
    <property type="entry name" value="Epimerase_deHydtase"/>
</dbReference>
<organism evidence="4 5">
    <name type="scientific">Solitalea koreensis</name>
    <dbReference type="NCBI Taxonomy" id="543615"/>
    <lineage>
        <taxon>Bacteria</taxon>
        <taxon>Pseudomonadati</taxon>
        <taxon>Bacteroidota</taxon>
        <taxon>Sphingobacteriia</taxon>
        <taxon>Sphingobacteriales</taxon>
        <taxon>Sphingobacteriaceae</taxon>
        <taxon>Solitalea</taxon>
    </lineage>
</organism>
<dbReference type="EMBL" id="FXSZ01000001">
    <property type="protein sequence ID" value="SMO35750.1"/>
    <property type="molecule type" value="Genomic_DNA"/>
</dbReference>
<feature type="domain" description="DUF1731" evidence="3">
    <location>
        <begin position="255"/>
        <end position="300"/>
    </location>
</feature>
<dbReference type="PANTHER" id="PTHR11092:SF0">
    <property type="entry name" value="EPIMERASE FAMILY PROTEIN SDR39U1"/>
    <property type="match status" value="1"/>
</dbReference>
<evidence type="ECO:0000256" key="1">
    <source>
        <dbReference type="ARBA" id="ARBA00009353"/>
    </source>
</evidence>
<dbReference type="Proteomes" id="UP000315971">
    <property type="component" value="Unassembled WGS sequence"/>
</dbReference>
<evidence type="ECO:0000259" key="2">
    <source>
        <dbReference type="Pfam" id="PF01370"/>
    </source>
</evidence>
<proteinExistence type="inferred from homology"/>
<protein>
    <recommendedName>
        <fullName evidence="6">TIGR01777 family protein</fullName>
    </recommendedName>
</protein>
<feature type="domain" description="NAD-dependent epimerase/dehydratase" evidence="2">
    <location>
        <begin position="4"/>
        <end position="225"/>
    </location>
</feature>
<dbReference type="InterPro" id="IPR013549">
    <property type="entry name" value="DUF1731"/>
</dbReference>
<dbReference type="AlphaFoldDB" id="A0A521AM70"/>
<dbReference type="NCBIfam" id="TIGR01777">
    <property type="entry name" value="yfcH"/>
    <property type="match status" value="1"/>
</dbReference>
<dbReference type="Gene3D" id="3.40.50.720">
    <property type="entry name" value="NAD(P)-binding Rossmann-like Domain"/>
    <property type="match status" value="1"/>
</dbReference>
<dbReference type="RefSeq" id="WP_246085391.1">
    <property type="nucleotide sequence ID" value="NZ_FXSZ01000001.1"/>
</dbReference>
<dbReference type="InterPro" id="IPR010099">
    <property type="entry name" value="SDR39U1"/>
</dbReference>
<evidence type="ECO:0000313" key="4">
    <source>
        <dbReference type="EMBL" id="SMO35750.1"/>
    </source>
</evidence>
<dbReference type="CDD" id="cd05242">
    <property type="entry name" value="SDR_a8"/>
    <property type="match status" value="1"/>
</dbReference>
<name>A0A521AM70_9SPHI</name>
<sequence>MSSVLISGGSGLVGHRLTELLSARGYSVSWLSRSSTTQTSIPINTYKWNVEEQTIDPKSISEVDYIINLAGAGIADKRWTESRKKVILESRTNSVNLLRKTLAVTPNNVKAFISASAIGYYGERGDQSMNENDTPANDFLGNCCVEWERAVDEIDKLNIRTVKVRTGVVLSLEGGALPKMAQPIKLGLGAALGNGHQWMSWIHIDDLCNIYIKAIEDEQFSGAYNAVAPLPVTNAQLTKTLASVVHKPLWLPNPPAFILKLALGEMSSVILSSTKVSAEKLKNEGFQFQFPTIDIALKQLYS</sequence>
<dbReference type="Pfam" id="PF08338">
    <property type="entry name" value="DUF1731"/>
    <property type="match status" value="1"/>
</dbReference>
<dbReference type="PANTHER" id="PTHR11092">
    <property type="entry name" value="SUGAR NUCLEOTIDE EPIMERASE RELATED"/>
    <property type="match status" value="1"/>
</dbReference>
<comment type="similarity">
    <text evidence="1">Belongs to the NAD(P)-dependent epimerase/dehydratase family. SDR39U1 subfamily.</text>
</comment>
<dbReference type="SUPFAM" id="SSF51735">
    <property type="entry name" value="NAD(P)-binding Rossmann-fold domains"/>
    <property type="match status" value="1"/>
</dbReference>
<evidence type="ECO:0000313" key="5">
    <source>
        <dbReference type="Proteomes" id="UP000315971"/>
    </source>
</evidence>
<evidence type="ECO:0000259" key="3">
    <source>
        <dbReference type="Pfam" id="PF08338"/>
    </source>
</evidence>
<dbReference type="InterPro" id="IPR036291">
    <property type="entry name" value="NAD(P)-bd_dom_sf"/>
</dbReference>
<evidence type="ECO:0008006" key="6">
    <source>
        <dbReference type="Google" id="ProtNLM"/>
    </source>
</evidence>
<keyword evidence="5" id="KW-1185">Reference proteome</keyword>
<dbReference type="Pfam" id="PF01370">
    <property type="entry name" value="Epimerase"/>
    <property type="match status" value="1"/>
</dbReference>
<reference evidence="4 5" key="1">
    <citation type="submission" date="2017-05" db="EMBL/GenBank/DDBJ databases">
        <authorList>
            <person name="Varghese N."/>
            <person name="Submissions S."/>
        </authorList>
    </citation>
    <scope>NUCLEOTIDE SEQUENCE [LARGE SCALE GENOMIC DNA]</scope>
    <source>
        <strain evidence="4 5">DSM 21342</strain>
    </source>
</reference>